<keyword evidence="3" id="KW-0238">DNA-binding</keyword>
<gene>
    <name evidence="6" type="ORF">ACFSJF_16120</name>
</gene>
<evidence type="ECO:0000256" key="2">
    <source>
        <dbReference type="ARBA" id="ARBA00023015"/>
    </source>
</evidence>
<dbReference type="Proteomes" id="UP001597383">
    <property type="component" value="Unassembled WGS sequence"/>
</dbReference>
<keyword evidence="4" id="KW-0804">Transcription</keyword>
<evidence type="ECO:0000313" key="6">
    <source>
        <dbReference type="EMBL" id="MFD2045803.1"/>
    </source>
</evidence>
<protein>
    <submittedName>
        <fullName evidence="6">LysR family transcriptional regulator</fullName>
    </submittedName>
</protein>
<dbReference type="RefSeq" id="WP_377557271.1">
    <property type="nucleotide sequence ID" value="NZ_JBHUHQ010000021.1"/>
</dbReference>
<dbReference type="SUPFAM" id="SSF53850">
    <property type="entry name" value="Periplasmic binding protein-like II"/>
    <property type="match status" value="1"/>
</dbReference>
<reference evidence="7" key="1">
    <citation type="journal article" date="2019" name="Int. J. Syst. Evol. Microbiol.">
        <title>The Global Catalogue of Microorganisms (GCM) 10K type strain sequencing project: providing services to taxonomists for standard genome sequencing and annotation.</title>
        <authorList>
            <consortium name="The Broad Institute Genomics Platform"/>
            <consortium name="The Broad Institute Genome Sequencing Center for Infectious Disease"/>
            <person name="Wu L."/>
            <person name="Ma J."/>
        </authorList>
    </citation>
    <scope>NUCLEOTIDE SEQUENCE [LARGE SCALE GENOMIC DNA]</scope>
    <source>
        <strain evidence="7">R28</strain>
    </source>
</reference>
<evidence type="ECO:0000259" key="5">
    <source>
        <dbReference type="PROSITE" id="PS50931"/>
    </source>
</evidence>
<accession>A0ABW4W2W9</accession>
<dbReference type="Pfam" id="PF03466">
    <property type="entry name" value="LysR_substrate"/>
    <property type="match status" value="1"/>
</dbReference>
<evidence type="ECO:0000256" key="1">
    <source>
        <dbReference type="ARBA" id="ARBA00009437"/>
    </source>
</evidence>
<dbReference type="EMBL" id="JBHUHQ010000021">
    <property type="protein sequence ID" value="MFD2045803.1"/>
    <property type="molecule type" value="Genomic_DNA"/>
</dbReference>
<evidence type="ECO:0000256" key="4">
    <source>
        <dbReference type="ARBA" id="ARBA00023163"/>
    </source>
</evidence>
<dbReference type="InterPro" id="IPR005119">
    <property type="entry name" value="LysR_subst-bd"/>
</dbReference>
<evidence type="ECO:0000313" key="7">
    <source>
        <dbReference type="Proteomes" id="UP001597383"/>
    </source>
</evidence>
<comment type="similarity">
    <text evidence="1">Belongs to the LysR transcriptional regulatory family.</text>
</comment>
<dbReference type="PANTHER" id="PTHR30126:SF64">
    <property type="entry name" value="HTH-TYPE TRANSCRIPTIONAL REGULATOR CITR"/>
    <property type="match status" value="1"/>
</dbReference>
<keyword evidence="2" id="KW-0805">Transcription regulation</keyword>
<keyword evidence="7" id="KW-1185">Reference proteome</keyword>
<dbReference type="PRINTS" id="PR00039">
    <property type="entry name" value="HTHLYSR"/>
</dbReference>
<dbReference type="PANTHER" id="PTHR30126">
    <property type="entry name" value="HTH-TYPE TRANSCRIPTIONAL REGULATOR"/>
    <property type="match status" value="1"/>
</dbReference>
<evidence type="ECO:0000256" key="3">
    <source>
        <dbReference type="ARBA" id="ARBA00023125"/>
    </source>
</evidence>
<dbReference type="Gene3D" id="3.40.190.290">
    <property type="match status" value="1"/>
</dbReference>
<dbReference type="PROSITE" id="PS50931">
    <property type="entry name" value="HTH_LYSR"/>
    <property type="match status" value="1"/>
</dbReference>
<dbReference type="CDD" id="cd05466">
    <property type="entry name" value="PBP2_LTTR_substrate"/>
    <property type="match status" value="1"/>
</dbReference>
<proteinExistence type="inferred from homology"/>
<dbReference type="Gene3D" id="1.10.10.10">
    <property type="entry name" value="Winged helix-like DNA-binding domain superfamily/Winged helix DNA-binding domain"/>
    <property type="match status" value="1"/>
</dbReference>
<name>A0ABW4W2W9_9BACI</name>
<dbReference type="InterPro" id="IPR000847">
    <property type="entry name" value="LysR_HTH_N"/>
</dbReference>
<dbReference type="SUPFAM" id="SSF46785">
    <property type="entry name" value="Winged helix' DNA-binding domain"/>
    <property type="match status" value="1"/>
</dbReference>
<dbReference type="Pfam" id="PF00126">
    <property type="entry name" value="HTH_1"/>
    <property type="match status" value="1"/>
</dbReference>
<dbReference type="InterPro" id="IPR036388">
    <property type="entry name" value="WH-like_DNA-bd_sf"/>
</dbReference>
<sequence length="292" mass="33947">MDIKALRMFLMAAEYENFRMVAEELYLTQPAITFQMRQLEKDLGGKLFAKQGRNIIITEFGRLFYTEAKQMVEQYEKSMGVVQRFKQGYQKLFRLAISPMLADTILPTIIHKYIDSNPHVELSITVKESIDIPKVVENGEVDIGLSCMPGYSNITSVKFHEESISLVCRHDGYDMESGPIIDAKELLEENILFTDNHPTYWESIKNQLNEKVSTLQLMKVNQSYITKRFVLEGIGVSFFPKSIIHREIMEGRLIEVPIQFIETPKASMYILYKHEHLADHDFIDFISQFYYS</sequence>
<comment type="caution">
    <text evidence="6">The sequence shown here is derived from an EMBL/GenBank/DDBJ whole genome shotgun (WGS) entry which is preliminary data.</text>
</comment>
<dbReference type="InterPro" id="IPR036390">
    <property type="entry name" value="WH_DNA-bd_sf"/>
</dbReference>
<organism evidence="6 7">
    <name type="scientific">Ornithinibacillus salinisoli</name>
    <dbReference type="NCBI Taxonomy" id="1848459"/>
    <lineage>
        <taxon>Bacteria</taxon>
        <taxon>Bacillati</taxon>
        <taxon>Bacillota</taxon>
        <taxon>Bacilli</taxon>
        <taxon>Bacillales</taxon>
        <taxon>Bacillaceae</taxon>
        <taxon>Ornithinibacillus</taxon>
    </lineage>
</organism>
<feature type="domain" description="HTH lysR-type" evidence="5">
    <location>
        <begin position="1"/>
        <end position="58"/>
    </location>
</feature>